<dbReference type="GeneID" id="25915393"/>
<sequence length="102" mass="11509">GFVERHLLSGERLLGRAVGRKGQLRGLRKDKALFPMSLSLSEVNDPSLERRQFVGLIHDQSILEEQRYAAEEAHRLNEIILQTSIDGIVMLDDQGHVMSMNA</sequence>
<dbReference type="Gene3D" id="3.30.450.20">
    <property type="entry name" value="PAS domain"/>
    <property type="match status" value="1"/>
</dbReference>
<dbReference type="RefSeq" id="XP_014146455.1">
    <property type="nucleotide sequence ID" value="XM_014290980.1"/>
</dbReference>
<gene>
    <name evidence="1" type="ORF">SARC_14889</name>
</gene>
<accession>A0A0L0F8V8</accession>
<evidence type="ECO:0008006" key="3">
    <source>
        <dbReference type="Google" id="ProtNLM"/>
    </source>
</evidence>
<organism evidence="1 2">
    <name type="scientific">Sphaeroforma arctica JP610</name>
    <dbReference type="NCBI Taxonomy" id="667725"/>
    <lineage>
        <taxon>Eukaryota</taxon>
        <taxon>Ichthyosporea</taxon>
        <taxon>Ichthyophonida</taxon>
        <taxon>Sphaeroforma</taxon>
    </lineage>
</organism>
<dbReference type="EMBL" id="KQ246855">
    <property type="protein sequence ID" value="KNC72553.1"/>
    <property type="molecule type" value="Genomic_DNA"/>
</dbReference>
<evidence type="ECO:0000313" key="1">
    <source>
        <dbReference type="EMBL" id="KNC72553.1"/>
    </source>
</evidence>
<protein>
    <recommendedName>
        <fullName evidence="3">PAS domain-containing protein</fullName>
    </recommendedName>
</protein>
<evidence type="ECO:0000313" key="2">
    <source>
        <dbReference type="Proteomes" id="UP000054560"/>
    </source>
</evidence>
<name>A0A0L0F8V8_9EUKA</name>
<keyword evidence="2" id="KW-1185">Reference proteome</keyword>
<proteinExistence type="predicted"/>
<reference evidence="1 2" key="1">
    <citation type="submission" date="2011-02" db="EMBL/GenBank/DDBJ databases">
        <title>The Genome Sequence of Sphaeroforma arctica JP610.</title>
        <authorList>
            <consortium name="The Broad Institute Genome Sequencing Platform"/>
            <person name="Russ C."/>
            <person name="Cuomo C."/>
            <person name="Young S.K."/>
            <person name="Zeng Q."/>
            <person name="Gargeya S."/>
            <person name="Alvarado L."/>
            <person name="Berlin A."/>
            <person name="Chapman S.B."/>
            <person name="Chen Z."/>
            <person name="Freedman E."/>
            <person name="Gellesch M."/>
            <person name="Goldberg J."/>
            <person name="Griggs A."/>
            <person name="Gujja S."/>
            <person name="Heilman E."/>
            <person name="Heiman D."/>
            <person name="Howarth C."/>
            <person name="Mehta T."/>
            <person name="Neiman D."/>
            <person name="Pearson M."/>
            <person name="Roberts A."/>
            <person name="Saif S."/>
            <person name="Shea T."/>
            <person name="Shenoy N."/>
            <person name="Sisk P."/>
            <person name="Stolte C."/>
            <person name="Sykes S."/>
            <person name="White J."/>
            <person name="Yandava C."/>
            <person name="Burger G."/>
            <person name="Gray M.W."/>
            <person name="Holland P.W.H."/>
            <person name="King N."/>
            <person name="Lang F.B.F."/>
            <person name="Roger A.J."/>
            <person name="Ruiz-Trillo I."/>
            <person name="Haas B."/>
            <person name="Nusbaum C."/>
            <person name="Birren B."/>
        </authorList>
    </citation>
    <scope>NUCLEOTIDE SEQUENCE [LARGE SCALE GENOMIC DNA]</scope>
    <source>
        <strain evidence="1 2">JP610</strain>
    </source>
</reference>
<dbReference type="AlphaFoldDB" id="A0A0L0F8V8"/>
<feature type="non-terminal residue" evidence="1">
    <location>
        <position position="1"/>
    </location>
</feature>
<dbReference type="Proteomes" id="UP000054560">
    <property type="component" value="Unassembled WGS sequence"/>
</dbReference>